<gene>
    <name evidence="5" type="primary">LOC105054670</name>
</gene>
<dbReference type="Gene3D" id="3.30.70.260">
    <property type="match status" value="1"/>
</dbReference>
<dbReference type="PANTHER" id="PTHR31096:SF6">
    <property type="entry name" value="ACT DOMAIN-CONTAINING PROTEIN ACR8"/>
    <property type="match status" value="1"/>
</dbReference>
<evidence type="ECO:0000313" key="4">
    <source>
        <dbReference type="Proteomes" id="UP000504607"/>
    </source>
</evidence>
<dbReference type="PANTHER" id="PTHR31096">
    <property type="entry name" value="ACT DOMAIN-CONTAINING PROTEIN ACR4-RELATED"/>
    <property type="match status" value="1"/>
</dbReference>
<dbReference type="Proteomes" id="UP000504607">
    <property type="component" value="Chromosome 12"/>
</dbReference>
<evidence type="ECO:0000259" key="3">
    <source>
        <dbReference type="PROSITE" id="PS51671"/>
    </source>
</evidence>
<dbReference type="InterPro" id="IPR040217">
    <property type="entry name" value="ACR1-12"/>
</dbReference>
<dbReference type="CDD" id="cd04925">
    <property type="entry name" value="ACT_ACR_2"/>
    <property type="match status" value="1"/>
</dbReference>
<evidence type="ECO:0000256" key="1">
    <source>
        <dbReference type="ARBA" id="ARBA00022737"/>
    </source>
</evidence>
<dbReference type="OrthoDB" id="2019938at2759"/>
<dbReference type="Pfam" id="PF01842">
    <property type="entry name" value="ACT"/>
    <property type="match status" value="1"/>
</dbReference>
<reference evidence="5" key="1">
    <citation type="submission" date="2025-08" db="UniProtKB">
        <authorList>
            <consortium name="RefSeq"/>
        </authorList>
    </citation>
    <scope>IDENTIFICATION</scope>
</reference>
<dbReference type="Pfam" id="PF13740">
    <property type="entry name" value="ACT_6"/>
    <property type="match status" value="1"/>
</dbReference>
<sequence length="464" mass="51325">MVFEVLKGEEMEWPAYLDEYEKLVIRMNTPRVVIDNAVCPTATLIQVDSARKHGVLLEAVQVLTDLNLSIKKAYISSDGRWFMDVFHVTDQFGRKLTDESVLSYIEQTLETGSAPKAFGGRAGDGLMALELTGTDRPGLLSEVFAVLAELQCGVVEAKVWTHNGRIACLLFVRDEGSGEPIEDAHRIHRVESRLRHVLKDDDGVRGAKAAVSSLAVAHADRRLHQLMFADRDYEHPSPSPAAAAAPAAPSVSVQNWIERGYSIVTVQCWDRPKLLFDIVCTLTDMEYVVFHGTIDTDGDKAQAHQEFYTRHKDGSPISSEAERQRVIQCLQAAIERRASEGLRVELCAADQPGLLSNVTRTFRENGLLVTRAEISTKGQMASNVFYVTDAAGQPADHNAIEAVRQRIGIGTACLKVAEEQWLQVYRKAARTREEVQSGGGLGLFYLGNLVMRNLYNLGLIRSCS</sequence>
<name>A0A6I9RZ17_ELAGV</name>
<dbReference type="InParanoid" id="A0A6I9RZ17"/>
<dbReference type="KEGG" id="egu:105054670"/>
<keyword evidence="1 2" id="KW-0677">Repeat</keyword>
<proteinExistence type="predicted"/>
<feature type="domain" description="ACT" evidence="3">
    <location>
        <begin position="343"/>
        <end position="424"/>
    </location>
</feature>
<evidence type="ECO:0000313" key="5">
    <source>
        <dbReference type="RefSeq" id="XP_010934544.1"/>
    </source>
</evidence>
<dbReference type="PROSITE" id="PS51671">
    <property type="entry name" value="ACT"/>
    <property type="match status" value="2"/>
</dbReference>
<dbReference type="SUPFAM" id="SSF55021">
    <property type="entry name" value="ACT-like"/>
    <property type="match status" value="3"/>
</dbReference>
<dbReference type="FunCoup" id="A0A6I9RZ17">
    <property type="interactions" value="1071"/>
</dbReference>
<feature type="domain" description="ACT" evidence="3">
    <location>
        <begin position="128"/>
        <end position="209"/>
    </location>
</feature>
<organism evidence="4 5">
    <name type="scientific">Elaeis guineensis var. tenera</name>
    <name type="common">Oil palm</name>
    <dbReference type="NCBI Taxonomy" id="51953"/>
    <lineage>
        <taxon>Eukaryota</taxon>
        <taxon>Viridiplantae</taxon>
        <taxon>Streptophyta</taxon>
        <taxon>Embryophyta</taxon>
        <taxon>Tracheophyta</taxon>
        <taxon>Spermatophyta</taxon>
        <taxon>Magnoliopsida</taxon>
        <taxon>Liliopsida</taxon>
        <taxon>Arecaceae</taxon>
        <taxon>Arecoideae</taxon>
        <taxon>Cocoseae</taxon>
        <taxon>Elaeidinae</taxon>
        <taxon>Elaeis</taxon>
    </lineage>
</organism>
<dbReference type="InterPro" id="IPR002912">
    <property type="entry name" value="ACT_dom"/>
</dbReference>
<keyword evidence="4" id="KW-1185">Reference proteome</keyword>
<evidence type="ECO:0000256" key="2">
    <source>
        <dbReference type="RuleBase" id="RU369043"/>
    </source>
</evidence>
<accession>A0A6I9RZ17</accession>
<dbReference type="CDD" id="cd04895">
    <property type="entry name" value="ACT_ACR_1"/>
    <property type="match status" value="1"/>
</dbReference>
<dbReference type="CDD" id="cd04897">
    <property type="entry name" value="ACT_ACR_3"/>
    <property type="match status" value="1"/>
</dbReference>
<dbReference type="GO" id="GO:0016597">
    <property type="term" value="F:amino acid binding"/>
    <property type="evidence" value="ECO:0007669"/>
    <property type="project" value="UniProtKB-UniRule"/>
</dbReference>
<dbReference type="Pfam" id="PF24931">
    <property type="entry name" value="ACT_ACR9_3rd"/>
    <property type="match status" value="2"/>
</dbReference>
<dbReference type="InterPro" id="IPR045865">
    <property type="entry name" value="ACT-like_dom_sf"/>
</dbReference>
<dbReference type="GeneID" id="105054670"/>
<dbReference type="AlphaFoldDB" id="A0A6I9RZ17"/>
<dbReference type="RefSeq" id="XP_010934544.1">
    <property type="nucleotide sequence ID" value="XM_010936242.3"/>
</dbReference>
<comment type="function">
    <text evidence="2">Binds amino acids.</text>
</comment>
<protein>
    <recommendedName>
        <fullName evidence="2">ACT domain-containing protein ACR</fullName>
    </recommendedName>
    <alternativeName>
        <fullName evidence="2">Protein ACT DOMAIN REPEATS</fullName>
    </alternativeName>
</protein>